<keyword evidence="4" id="KW-1185">Reference proteome</keyword>
<feature type="region of interest" description="Disordered" evidence="1">
    <location>
        <begin position="597"/>
        <end position="634"/>
    </location>
</feature>
<proteinExistence type="predicted"/>
<reference evidence="3 4" key="1">
    <citation type="journal article" date="2016" name="BMC Genomics">
        <title>Comparative genomic and transcriptomic analyses of the Fuzhuan brick tea-fermentation fungus Aspergillus cristatus.</title>
        <authorList>
            <person name="Ge Y."/>
            <person name="Wang Y."/>
            <person name="Liu Y."/>
            <person name="Tan Y."/>
            <person name="Ren X."/>
            <person name="Zhang X."/>
            <person name="Hyde K.D."/>
            <person name="Liu Y."/>
            <person name="Liu Z."/>
        </authorList>
    </citation>
    <scope>NUCLEOTIDE SEQUENCE [LARGE SCALE GENOMIC DNA]</scope>
    <source>
        <strain evidence="3 4">GZAAS20.1005</strain>
    </source>
</reference>
<gene>
    <name evidence="3" type="ORF">SI65_03892</name>
</gene>
<feature type="domain" description="Mmc1 C-terminal" evidence="2">
    <location>
        <begin position="390"/>
        <end position="584"/>
    </location>
</feature>
<feature type="compositionally biased region" description="Basic and acidic residues" evidence="1">
    <location>
        <begin position="609"/>
        <end position="634"/>
    </location>
</feature>
<feature type="region of interest" description="Disordered" evidence="1">
    <location>
        <begin position="39"/>
        <end position="63"/>
    </location>
</feature>
<dbReference type="VEuPathDB" id="FungiDB:SI65_03892"/>
<evidence type="ECO:0000256" key="1">
    <source>
        <dbReference type="SAM" id="MobiDB-lite"/>
    </source>
</evidence>
<dbReference type="Pfam" id="PF23868">
    <property type="entry name" value="Mmc1_C"/>
    <property type="match status" value="1"/>
</dbReference>
<dbReference type="PANTHER" id="PTHR38644:SF1">
    <property type="entry name" value="EXPRESSED PROTEIN"/>
    <property type="match status" value="1"/>
</dbReference>
<evidence type="ECO:0000313" key="4">
    <source>
        <dbReference type="Proteomes" id="UP000094569"/>
    </source>
</evidence>
<dbReference type="Pfam" id="PF23867">
    <property type="entry name" value="Mmc1_N"/>
    <property type="match status" value="1"/>
</dbReference>
<evidence type="ECO:0000313" key="3">
    <source>
        <dbReference type="EMBL" id="ODM20839.1"/>
    </source>
</evidence>
<protein>
    <recommendedName>
        <fullName evidence="2">Mmc1 C-terminal domain-containing protein</fullName>
    </recommendedName>
</protein>
<dbReference type="InterPro" id="IPR056196">
    <property type="entry name" value="Mmc1_C"/>
</dbReference>
<organism evidence="3 4">
    <name type="scientific">Aspergillus cristatus</name>
    <name type="common">Chinese Fuzhuan brick tea-fermentation fungus</name>
    <name type="synonym">Eurotium cristatum</name>
    <dbReference type="NCBI Taxonomy" id="573508"/>
    <lineage>
        <taxon>Eukaryota</taxon>
        <taxon>Fungi</taxon>
        <taxon>Dikarya</taxon>
        <taxon>Ascomycota</taxon>
        <taxon>Pezizomycotina</taxon>
        <taxon>Eurotiomycetes</taxon>
        <taxon>Eurotiomycetidae</taxon>
        <taxon>Eurotiales</taxon>
        <taxon>Aspergillaceae</taxon>
        <taxon>Aspergillus</taxon>
        <taxon>Aspergillus subgen. Aspergillus</taxon>
    </lineage>
</organism>
<sequence length="634" mass="70688">MPPNLRGSLPKSLSRPLDSGGVFYCPSCSTWRRTISTRRKTYRPGTSTSTSGIIPRGRDGDLNTQRQTFTTSSAINAGKNVPPRFKELYAALNRVGDVATDRVNLSRLQLALRGLESEEPLVRVAVLGLNDTNAARRLVRLLLSDPLSSREDWEDMLEGYEADTSRGLLIRYGEECQSIPNNLLPTISIPSQLLKKTNMEILVSSLGAEAADSSAAQFTADTFLVPTVTIRTSHSGRHNVVRYPVHKSIVCGSGVEDLVSYSGLIARSDLKRETKSVYGVIEMEVLDKEKRNDRFAFVDIEQAEEALNKFRESVQNASLYERGWNSSGVQPVVDWLASMRESGESLDPSLKTLILSLLDAAEEGALAKEAQKAQEQEAAGVSEEVRTQLDRSVDLWAERAHSELRSSLEEGFASKRWRGLAWWKLFLRVDDVSMLTSEILERRYLQGAEKEVIWTAGQLQQAGLMDNLEPSEPTELKEEQQALVEQTTSPVPWPVQISTSRTRLLNTTVPALQALAQRLVLFSMSTTTLTSALSGLTYFSFPTASVYETCTMAAVGLVYSLRRQQTKWERAREFWEDEVREEGRTALRSTEEQLRTLVQEGGRPAVEGTEDKARESIEQARKAVEDMDVKSTDP</sequence>
<dbReference type="EMBL" id="JXNT01000003">
    <property type="protein sequence ID" value="ODM20839.1"/>
    <property type="molecule type" value="Genomic_DNA"/>
</dbReference>
<dbReference type="OrthoDB" id="5319015at2759"/>
<dbReference type="STRING" id="573508.A0A1E3BIR7"/>
<comment type="caution">
    <text evidence="3">The sequence shown here is derived from an EMBL/GenBank/DDBJ whole genome shotgun (WGS) entry which is preliminary data.</text>
</comment>
<evidence type="ECO:0000259" key="2">
    <source>
        <dbReference type="Pfam" id="PF23868"/>
    </source>
</evidence>
<name>A0A1E3BIR7_ASPCR</name>
<dbReference type="AlphaFoldDB" id="A0A1E3BIR7"/>
<dbReference type="PANTHER" id="PTHR38644">
    <property type="entry name" value="EXPRESSED PROTEIN"/>
    <property type="match status" value="1"/>
</dbReference>
<accession>A0A1E3BIR7</accession>
<dbReference type="Proteomes" id="UP000094569">
    <property type="component" value="Unassembled WGS sequence"/>
</dbReference>